<protein>
    <submittedName>
        <fullName evidence="2">Uncharacterized protein</fullName>
    </submittedName>
</protein>
<evidence type="ECO:0000313" key="2">
    <source>
        <dbReference type="EnsemblPlants" id="ORUFI11G05700.1"/>
    </source>
</evidence>
<keyword evidence="3" id="KW-1185">Reference proteome</keyword>
<dbReference type="AlphaFoldDB" id="A0A0E0R5A5"/>
<evidence type="ECO:0000256" key="1">
    <source>
        <dbReference type="SAM" id="MobiDB-lite"/>
    </source>
</evidence>
<accession>A0A0E0R5A5</accession>
<feature type="region of interest" description="Disordered" evidence="1">
    <location>
        <begin position="1"/>
        <end position="21"/>
    </location>
</feature>
<reference evidence="2" key="2">
    <citation type="submission" date="2015-06" db="UniProtKB">
        <authorList>
            <consortium name="EnsemblPlants"/>
        </authorList>
    </citation>
    <scope>IDENTIFICATION</scope>
</reference>
<dbReference type="HOGENOM" id="CLU_2430870_0_0_1"/>
<organism evidence="2 3">
    <name type="scientific">Oryza rufipogon</name>
    <name type="common">Brownbeard rice</name>
    <name type="synonym">Asian wild rice</name>
    <dbReference type="NCBI Taxonomy" id="4529"/>
    <lineage>
        <taxon>Eukaryota</taxon>
        <taxon>Viridiplantae</taxon>
        <taxon>Streptophyta</taxon>
        <taxon>Embryophyta</taxon>
        <taxon>Tracheophyta</taxon>
        <taxon>Spermatophyta</taxon>
        <taxon>Magnoliopsida</taxon>
        <taxon>Liliopsida</taxon>
        <taxon>Poales</taxon>
        <taxon>Poaceae</taxon>
        <taxon>BOP clade</taxon>
        <taxon>Oryzoideae</taxon>
        <taxon>Oryzeae</taxon>
        <taxon>Oryzinae</taxon>
        <taxon>Oryza</taxon>
    </lineage>
</organism>
<sequence length="91" mass="10217">MSFSSFASAVSDEATRRRVAAPPPAYGCPDAFVSGARLIKYSWDISTEIVGLELDDLKLLKISQLIRDNTLQLEQNPEFWEAQEAIWDVIN</sequence>
<proteinExistence type="predicted"/>
<evidence type="ECO:0000313" key="3">
    <source>
        <dbReference type="Proteomes" id="UP000008022"/>
    </source>
</evidence>
<dbReference type="Proteomes" id="UP000008022">
    <property type="component" value="Unassembled WGS sequence"/>
</dbReference>
<reference evidence="3" key="1">
    <citation type="submission" date="2013-06" db="EMBL/GenBank/DDBJ databases">
        <authorList>
            <person name="Zhao Q."/>
        </authorList>
    </citation>
    <scope>NUCLEOTIDE SEQUENCE</scope>
    <source>
        <strain evidence="3">cv. W1943</strain>
    </source>
</reference>
<dbReference type="EnsemblPlants" id="ORUFI11G05700.1">
    <property type="protein sequence ID" value="ORUFI11G05700.1"/>
    <property type="gene ID" value="ORUFI11G05700"/>
</dbReference>
<dbReference type="Gramene" id="ORUFI11G05700.1">
    <property type="protein sequence ID" value="ORUFI11G05700.1"/>
    <property type="gene ID" value="ORUFI11G05700"/>
</dbReference>
<name>A0A0E0R5A5_ORYRU</name>